<dbReference type="HAMAP" id="MF_01080">
    <property type="entry name" value="TruB_bact"/>
    <property type="match status" value="1"/>
</dbReference>
<feature type="domain" description="tRNA pseudouridylate synthase B C-terminal" evidence="8">
    <location>
        <begin position="357"/>
        <end position="410"/>
    </location>
</feature>
<dbReference type="GO" id="GO:0006400">
    <property type="term" value="P:tRNA modification"/>
    <property type="evidence" value="ECO:0007669"/>
    <property type="project" value="TreeGrafter"/>
</dbReference>
<feature type="compositionally biased region" description="Basic and acidic residues" evidence="6">
    <location>
        <begin position="423"/>
        <end position="448"/>
    </location>
</feature>
<dbReference type="EC" id="5.4.99.25" evidence="3"/>
<dbReference type="Proteomes" id="UP001303473">
    <property type="component" value="Unassembled WGS sequence"/>
</dbReference>
<proteinExistence type="inferred from homology"/>
<dbReference type="GO" id="GO:0005634">
    <property type="term" value="C:nucleus"/>
    <property type="evidence" value="ECO:0007669"/>
    <property type="project" value="TreeGrafter"/>
</dbReference>
<dbReference type="InterPro" id="IPR014780">
    <property type="entry name" value="tRNA_psdUridine_synth_TruB"/>
</dbReference>
<dbReference type="FunFam" id="3.30.2350.10:FF:000014">
    <property type="entry name" value="PUS4p Pseudouridine synthase"/>
    <property type="match status" value="1"/>
</dbReference>
<evidence type="ECO:0000256" key="5">
    <source>
        <dbReference type="ARBA" id="ARBA00023235"/>
    </source>
</evidence>
<dbReference type="GO" id="GO:0160148">
    <property type="term" value="F:tRNA pseudouridine(55) synthase activity"/>
    <property type="evidence" value="ECO:0007669"/>
    <property type="project" value="UniProtKB-EC"/>
</dbReference>
<dbReference type="InterPro" id="IPR020103">
    <property type="entry name" value="PsdUridine_synth_cat_dom_sf"/>
</dbReference>
<keyword evidence="4" id="KW-0819">tRNA processing</keyword>
<dbReference type="AlphaFoldDB" id="A0AAN6NI90"/>
<dbReference type="Pfam" id="PF01509">
    <property type="entry name" value="TruB_N"/>
    <property type="match status" value="1"/>
</dbReference>
<comment type="catalytic activity">
    <reaction evidence="1">
        <text>a uridine in mRNA = a pseudouridine in mRNA</text>
        <dbReference type="Rhea" id="RHEA:56644"/>
        <dbReference type="Rhea" id="RHEA-COMP:14658"/>
        <dbReference type="Rhea" id="RHEA-COMP:14659"/>
        <dbReference type="ChEBI" id="CHEBI:65314"/>
        <dbReference type="ChEBI" id="CHEBI:65315"/>
    </reaction>
</comment>
<dbReference type="Gene3D" id="3.30.2350.10">
    <property type="entry name" value="Pseudouridine synthase"/>
    <property type="match status" value="1"/>
</dbReference>
<evidence type="ECO:0000313" key="10">
    <source>
        <dbReference type="Proteomes" id="UP001303473"/>
    </source>
</evidence>
<dbReference type="EMBL" id="MU853761">
    <property type="protein sequence ID" value="KAK3944172.1"/>
    <property type="molecule type" value="Genomic_DNA"/>
</dbReference>
<feature type="region of interest" description="Disordered" evidence="6">
    <location>
        <begin position="235"/>
        <end position="320"/>
    </location>
</feature>
<evidence type="ECO:0000259" key="7">
    <source>
        <dbReference type="Pfam" id="PF01509"/>
    </source>
</evidence>
<keyword evidence="10" id="KW-1185">Reference proteome</keyword>
<accession>A0AAN6NI90</accession>
<feature type="compositionally biased region" description="Basic and acidic residues" evidence="6">
    <location>
        <begin position="263"/>
        <end position="283"/>
    </location>
</feature>
<gene>
    <name evidence="9" type="ORF">QBC46DRAFT_280566</name>
</gene>
<dbReference type="GO" id="GO:0003723">
    <property type="term" value="F:RNA binding"/>
    <property type="evidence" value="ECO:0007669"/>
    <property type="project" value="InterPro"/>
</dbReference>
<comment type="caution">
    <text evidence="9">The sequence shown here is derived from an EMBL/GenBank/DDBJ whole genome shotgun (WGS) entry which is preliminary data.</text>
</comment>
<feature type="region of interest" description="Disordered" evidence="6">
    <location>
        <begin position="423"/>
        <end position="484"/>
    </location>
</feature>
<reference evidence="10" key="1">
    <citation type="journal article" date="2023" name="Mol. Phylogenet. Evol.">
        <title>Genome-scale phylogeny and comparative genomics of the fungal order Sordariales.</title>
        <authorList>
            <person name="Hensen N."/>
            <person name="Bonometti L."/>
            <person name="Westerberg I."/>
            <person name="Brannstrom I.O."/>
            <person name="Guillou S."/>
            <person name="Cros-Aarteil S."/>
            <person name="Calhoun S."/>
            <person name="Haridas S."/>
            <person name="Kuo A."/>
            <person name="Mondo S."/>
            <person name="Pangilinan J."/>
            <person name="Riley R."/>
            <person name="LaButti K."/>
            <person name="Andreopoulos B."/>
            <person name="Lipzen A."/>
            <person name="Chen C."/>
            <person name="Yan M."/>
            <person name="Daum C."/>
            <person name="Ng V."/>
            <person name="Clum A."/>
            <person name="Steindorff A."/>
            <person name="Ohm R.A."/>
            <person name="Martin F."/>
            <person name="Silar P."/>
            <person name="Natvig D.O."/>
            <person name="Lalanne C."/>
            <person name="Gautier V."/>
            <person name="Ament-Velasquez S.L."/>
            <person name="Kruys A."/>
            <person name="Hutchinson M.I."/>
            <person name="Powell A.J."/>
            <person name="Barry K."/>
            <person name="Miller A.N."/>
            <person name="Grigoriev I.V."/>
            <person name="Debuchy R."/>
            <person name="Gladieux P."/>
            <person name="Hiltunen Thoren M."/>
            <person name="Johannesson H."/>
        </authorList>
    </citation>
    <scope>NUCLEOTIDE SEQUENCE [LARGE SCALE GENOMIC DNA]</scope>
    <source>
        <strain evidence="10">CBS 340.73</strain>
    </source>
</reference>
<comment type="similarity">
    <text evidence="2">Belongs to the pseudouridine synthase TruB family.</text>
</comment>
<evidence type="ECO:0000256" key="1">
    <source>
        <dbReference type="ARBA" id="ARBA00001166"/>
    </source>
</evidence>
<feature type="domain" description="Pseudouridine synthase II N-terminal" evidence="7">
    <location>
        <begin position="78"/>
        <end position="207"/>
    </location>
</feature>
<dbReference type="PANTHER" id="PTHR13767">
    <property type="entry name" value="TRNA-PSEUDOURIDINE SYNTHASE"/>
    <property type="match status" value="1"/>
</dbReference>
<evidence type="ECO:0000256" key="6">
    <source>
        <dbReference type="SAM" id="MobiDB-lite"/>
    </source>
</evidence>
<sequence length="484" mass="53832">MKVAKLFKMAQGKIMEGVFAINKPVGMSSAQVIRDCQNYLNPSNLFKPLLQHEKELRDRESKGQQKRRGRAKRDLRVKMGHGGTLDPLATGVLILGVGKGTKSLQNFLMCTKTYETIVLFGASTDTYDRVGRIIKKGPYDDLTRPMVEKALEGFRGRYKQMPPLYSALKMEGKPLYEYAREGKPIPREIPTREVDVTELELVEWYEPGTHEHRWSAEEADQTEKNLVDSVWRVAKKQASSEEEPRKLTPEQEEEETKALADYQSKKREAEERVDSLVKEENRKSPKRRKVETEAATKATEQPMMSGALGDLPPPPPAGRGSNLIPPPPAANTPPPWEGKGPPAAKIRMTVTSGFYVRSLCHDLGEKLGCGAMMAELVRSRQGDFVLGTANCMEYTDLIKGENVWGPKVEKALDLWNGVKTTTDGKAEAPKVEEDKEKPVPAVETKAEEVEAADATTSKPEPESESSATVQETVEKDDQPATAKL</sequence>
<evidence type="ECO:0000259" key="8">
    <source>
        <dbReference type="Pfam" id="PF16198"/>
    </source>
</evidence>
<evidence type="ECO:0000256" key="3">
    <source>
        <dbReference type="ARBA" id="ARBA00012787"/>
    </source>
</evidence>
<evidence type="ECO:0000313" key="9">
    <source>
        <dbReference type="EMBL" id="KAK3944172.1"/>
    </source>
</evidence>
<dbReference type="InterPro" id="IPR032819">
    <property type="entry name" value="TruB_C"/>
</dbReference>
<keyword evidence="5" id="KW-0413">Isomerase</keyword>
<dbReference type="SUPFAM" id="SSF55120">
    <property type="entry name" value="Pseudouridine synthase"/>
    <property type="match status" value="1"/>
</dbReference>
<evidence type="ECO:0000256" key="4">
    <source>
        <dbReference type="ARBA" id="ARBA00022694"/>
    </source>
</evidence>
<dbReference type="InterPro" id="IPR002501">
    <property type="entry name" value="PsdUridine_synth_N"/>
</dbReference>
<name>A0AAN6NI90_9PEZI</name>
<dbReference type="PANTHER" id="PTHR13767:SF2">
    <property type="entry name" value="PSEUDOURIDYLATE SYNTHASE TRUB1"/>
    <property type="match status" value="1"/>
</dbReference>
<protein>
    <recommendedName>
        <fullName evidence="3">tRNA pseudouridine(55) synthase</fullName>
        <ecNumber evidence="3">5.4.99.25</ecNumber>
    </recommendedName>
</protein>
<dbReference type="Pfam" id="PF16198">
    <property type="entry name" value="TruB_C_2"/>
    <property type="match status" value="1"/>
</dbReference>
<organism evidence="9 10">
    <name type="scientific">Diplogelasinospora grovesii</name>
    <dbReference type="NCBI Taxonomy" id="303347"/>
    <lineage>
        <taxon>Eukaryota</taxon>
        <taxon>Fungi</taxon>
        <taxon>Dikarya</taxon>
        <taxon>Ascomycota</taxon>
        <taxon>Pezizomycotina</taxon>
        <taxon>Sordariomycetes</taxon>
        <taxon>Sordariomycetidae</taxon>
        <taxon>Sordariales</taxon>
        <taxon>Diplogelasinosporaceae</taxon>
        <taxon>Diplogelasinospora</taxon>
    </lineage>
</organism>
<feature type="compositionally biased region" description="Basic and acidic residues" evidence="6">
    <location>
        <begin position="238"/>
        <end position="249"/>
    </location>
</feature>
<dbReference type="GO" id="GO:1990481">
    <property type="term" value="P:mRNA pseudouridine synthesis"/>
    <property type="evidence" value="ECO:0007669"/>
    <property type="project" value="TreeGrafter"/>
</dbReference>
<evidence type="ECO:0000256" key="2">
    <source>
        <dbReference type="ARBA" id="ARBA00008999"/>
    </source>
</evidence>